<comment type="caution">
    <text evidence="2">The sequence shown here is derived from an EMBL/GenBank/DDBJ whole genome shotgun (WGS) entry which is preliminary data.</text>
</comment>
<proteinExistence type="predicted"/>
<accession>A0A512C0H4</accession>
<gene>
    <name evidence="2" type="ORF">MAE02_54120</name>
</gene>
<evidence type="ECO:0000313" key="2">
    <source>
        <dbReference type="EMBL" id="GEO17716.1"/>
    </source>
</evidence>
<organism evidence="2 3">
    <name type="scientific">Microvirga aerophila</name>
    <dbReference type="NCBI Taxonomy" id="670291"/>
    <lineage>
        <taxon>Bacteria</taxon>
        <taxon>Pseudomonadati</taxon>
        <taxon>Pseudomonadota</taxon>
        <taxon>Alphaproteobacteria</taxon>
        <taxon>Hyphomicrobiales</taxon>
        <taxon>Methylobacteriaceae</taxon>
        <taxon>Microvirga</taxon>
    </lineage>
</organism>
<dbReference type="RefSeq" id="WP_373867408.1">
    <property type="nucleotide sequence ID" value="NZ_BJYU01000120.1"/>
</dbReference>
<dbReference type="AlphaFoldDB" id="A0A512C0H4"/>
<name>A0A512C0H4_9HYPH</name>
<sequence length="184" mass="19701">MTLTSPAVIVVDDENLLLARIREDASALSYSPRGTVRCWRMPLFRNQAARDLACLLDVGPDVELWSCLPMVLHHPEGMHVPDFPHEARDQVGRVNLSMGAHGQLGAHRRVVPMDLLRRAIMASGKPGNDHSDKPKLNPGDQAEPGTPGAGENICRECQGTGKLGGKECPICGGTGIVIEEIGGG</sequence>
<protein>
    <submittedName>
        <fullName evidence="2">Uncharacterized protein</fullName>
    </submittedName>
</protein>
<dbReference type="Proteomes" id="UP000321085">
    <property type="component" value="Unassembled WGS sequence"/>
</dbReference>
<reference evidence="2 3" key="1">
    <citation type="submission" date="2019-07" db="EMBL/GenBank/DDBJ databases">
        <title>Whole genome shotgun sequence of Microvirga aerophila NBRC 106136.</title>
        <authorList>
            <person name="Hosoyama A."/>
            <person name="Uohara A."/>
            <person name="Ohji S."/>
            <person name="Ichikawa N."/>
        </authorList>
    </citation>
    <scope>NUCLEOTIDE SEQUENCE [LARGE SCALE GENOMIC DNA]</scope>
    <source>
        <strain evidence="2 3">NBRC 106136</strain>
    </source>
</reference>
<dbReference type="EMBL" id="BJYU01000120">
    <property type="protein sequence ID" value="GEO17716.1"/>
    <property type="molecule type" value="Genomic_DNA"/>
</dbReference>
<evidence type="ECO:0000313" key="3">
    <source>
        <dbReference type="Proteomes" id="UP000321085"/>
    </source>
</evidence>
<feature type="region of interest" description="Disordered" evidence="1">
    <location>
        <begin position="123"/>
        <end position="149"/>
    </location>
</feature>
<keyword evidence="3" id="KW-1185">Reference proteome</keyword>
<evidence type="ECO:0000256" key="1">
    <source>
        <dbReference type="SAM" id="MobiDB-lite"/>
    </source>
</evidence>
<dbReference type="Gene3D" id="6.20.20.10">
    <property type="match status" value="1"/>
</dbReference>